<dbReference type="InterPro" id="IPR036397">
    <property type="entry name" value="RNaseH_sf"/>
</dbReference>
<reference evidence="2 3" key="1">
    <citation type="submission" date="2020-07" db="EMBL/GenBank/DDBJ databases">
        <title>Taxonomic proposal: Crassvirales, a new order of highly abundant and diverse bacterial viruses.</title>
        <authorList>
            <person name="Shkoporov A.N."/>
            <person name="Stockdale S.R."/>
            <person name="Guerin E."/>
            <person name="Ross R.P."/>
            <person name="Hill C."/>
        </authorList>
    </citation>
    <scope>NUCLEOTIDE SEQUENCE [LARGE SCALE GENOMIC DNA]</scope>
</reference>
<dbReference type="InterPro" id="IPR038720">
    <property type="entry name" value="YprB_RNase_H-like_dom"/>
</dbReference>
<sequence length="310" mass="35766">MNVNEILEVFKVKPYLVRMGKGSLSRRLHATKEDIVEAKKVYRNTNLVQSINQKKPNILILDIETAPMKGYVFSLWKDSVNLDKLLADWYIICWSAKWLFGREVLGDCLTSSEAKAQDDRRIVMSLAELLNQADIVITHNGKKFDLLKINARMLIHRLPPVKPYQNIDTLEIAKRQFGFTSNKLDYLAKVLGVDTKLDTDFQLWADCVDGKPEALKYMYKYNNWDVECLEAVYLRLRPWIRSNVNLGLYYECDEPVCPNCGSHNLTEEGFYYTSVNKYQVYRCECGAVSRARTSEVPKDVKEVLLNGNIS</sequence>
<name>A0A7M1RX91_9CAUD</name>
<dbReference type="GeneID" id="65129470"/>
<dbReference type="SUPFAM" id="SSF53098">
    <property type="entry name" value="Ribonuclease H-like"/>
    <property type="match status" value="1"/>
</dbReference>
<dbReference type="KEGG" id="vg:65129470"/>
<evidence type="ECO:0000313" key="3">
    <source>
        <dbReference type="Proteomes" id="UP000594030"/>
    </source>
</evidence>
<dbReference type="Pfam" id="PF13482">
    <property type="entry name" value="RNase_H_2"/>
    <property type="match status" value="1"/>
</dbReference>
<evidence type="ECO:0000313" key="2">
    <source>
        <dbReference type="EMBL" id="QOR58978.1"/>
    </source>
</evidence>
<dbReference type="Gene3D" id="3.30.420.10">
    <property type="entry name" value="Ribonuclease H-like superfamily/Ribonuclease H"/>
    <property type="match status" value="1"/>
</dbReference>
<dbReference type="EMBL" id="MT774385">
    <property type="protein sequence ID" value="QOR58978.1"/>
    <property type="molecule type" value="Genomic_DNA"/>
</dbReference>
<dbReference type="GO" id="GO:0003676">
    <property type="term" value="F:nucleic acid binding"/>
    <property type="evidence" value="ECO:0007669"/>
    <property type="project" value="InterPro"/>
</dbReference>
<organism evidence="2 3">
    <name type="scientific">uncultured phage cr108_1</name>
    <dbReference type="NCBI Taxonomy" id="2772069"/>
    <lineage>
        <taxon>Viruses</taxon>
        <taxon>Duplodnaviria</taxon>
        <taxon>Heunggongvirae</taxon>
        <taxon>Uroviricota</taxon>
        <taxon>Caudoviricetes</taxon>
        <taxon>Crassvirales</taxon>
        <taxon>Steigviridae</taxon>
        <taxon>Asinivirinae</taxon>
        <taxon>Pipoluvirus</taxon>
        <taxon>Pipoluvirus rarus</taxon>
    </lineage>
</organism>
<evidence type="ECO:0000259" key="1">
    <source>
        <dbReference type="Pfam" id="PF13482"/>
    </source>
</evidence>
<proteinExistence type="predicted"/>
<keyword evidence="3" id="KW-1185">Reference proteome</keyword>
<feature type="domain" description="YprB ribonuclease H-like" evidence="1">
    <location>
        <begin position="114"/>
        <end position="235"/>
    </location>
</feature>
<dbReference type="Proteomes" id="UP000594030">
    <property type="component" value="Segment"/>
</dbReference>
<protein>
    <recommendedName>
        <fullName evidence="1">YprB ribonuclease H-like domain-containing protein</fullName>
    </recommendedName>
</protein>
<dbReference type="InterPro" id="IPR012337">
    <property type="entry name" value="RNaseH-like_sf"/>
</dbReference>
<accession>A0A7M1RX91</accession>
<dbReference type="RefSeq" id="YP_010111136.1">
    <property type="nucleotide sequence ID" value="NC_055878.1"/>
</dbReference>